<evidence type="ECO:0000313" key="6">
    <source>
        <dbReference type="RefSeq" id="XP_018009644.1"/>
    </source>
</evidence>
<dbReference type="InterPro" id="IPR020556">
    <property type="entry name" value="Amidase_CS"/>
</dbReference>
<dbReference type="AlphaFoldDB" id="A0A8B7N8N0"/>
<dbReference type="Pfam" id="PF01425">
    <property type="entry name" value="Amidase"/>
    <property type="match status" value="1"/>
</dbReference>
<reference evidence="6" key="1">
    <citation type="submission" date="2025-08" db="UniProtKB">
        <authorList>
            <consortium name="RefSeq"/>
        </authorList>
    </citation>
    <scope>IDENTIFICATION</scope>
    <source>
        <tissue evidence="6">Whole organism</tissue>
    </source>
</reference>
<accession>A0A8B7N8N0</accession>
<dbReference type="PIRSF" id="PIRSF001221">
    <property type="entry name" value="Amidase_fungi"/>
    <property type="match status" value="1"/>
</dbReference>
<evidence type="ECO:0000259" key="4">
    <source>
        <dbReference type="Pfam" id="PF01425"/>
    </source>
</evidence>
<dbReference type="RefSeq" id="XP_018009644.1">
    <property type="nucleotide sequence ID" value="XM_018154155.2"/>
</dbReference>
<evidence type="ECO:0000313" key="5">
    <source>
        <dbReference type="Proteomes" id="UP000694843"/>
    </source>
</evidence>
<gene>
    <name evidence="6" type="primary">LOC108667167</name>
</gene>
<dbReference type="OMA" id="MDQYYTA"/>
<dbReference type="GO" id="GO:0009062">
    <property type="term" value="P:fatty acid catabolic process"/>
    <property type="evidence" value="ECO:0007669"/>
    <property type="project" value="TreeGrafter"/>
</dbReference>
<dbReference type="PANTHER" id="PTHR45847:SF6">
    <property type="entry name" value="FATTY ACID AMIDE HYDROLASE"/>
    <property type="match status" value="1"/>
</dbReference>
<dbReference type="InterPro" id="IPR023631">
    <property type="entry name" value="Amidase_dom"/>
</dbReference>
<feature type="domain" description="Amidase" evidence="4">
    <location>
        <begin position="66"/>
        <end position="535"/>
    </location>
</feature>
<name>A0A8B7N8N0_HYAAZ</name>
<dbReference type="Proteomes" id="UP000694843">
    <property type="component" value="Unplaced"/>
</dbReference>
<comment type="similarity">
    <text evidence="1">Belongs to the amidase family.</text>
</comment>
<dbReference type="GO" id="GO:0017064">
    <property type="term" value="F:fatty acid amide hydrolase activity"/>
    <property type="evidence" value="ECO:0007669"/>
    <property type="project" value="TreeGrafter"/>
</dbReference>
<dbReference type="SUPFAM" id="SSF75304">
    <property type="entry name" value="Amidase signature (AS) enzymes"/>
    <property type="match status" value="1"/>
</dbReference>
<dbReference type="GO" id="GO:0004040">
    <property type="term" value="F:amidase activity"/>
    <property type="evidence" value="ECO:0007669"/>
    <property type="project" value="TreeGrafter"/>
</dbReference>
<dbReference type="PANTHER" id="PTHR45847">
    <property type="entry name" value="FATTY ACID AMIDE HYDROLASE"/>
    <property type="match status" value="1"/>
</dbReference>
<feature type="active site" description="Charge relay system" evidence="3">
    <location>
        <position position="117"/>
    </location>
</feature>
<dbReference type="PROSITE" id="PS00571">
    <property type="entry name" value="AMIDASES"/>
    <property type="match status" value="1"/>
</dbReference>
<feature type="active site" description="Acyl-ester intermediate" evidence="3">
    <location>
        <position position="216"/>
    </location>
</feature>
<dbReference type="KEGG" id="hazt:108667167"/>
<dbReference type="OrthoDB" id="6428749at2759"/>
<keyword evidence="5" id="KW-1185">Reference proteome</keyword>
<sequence length="549" mass="59776">MESSLEDRYREHREKVQADRLALEKELISCGGEDVLLTKQRRDVLLLQPSDLLLQLRKGELSAVTVLQSYQSKALDLARSFNCITEFIPDAKAWAEALDKLAQDERRALHGLPVSVKDCIMVKGLDCTLGLLKKVGQPAPVDADVVTVLKELGAVPFVKTNASQLCISIGCSNPLWGAARHPLNAARTPGGSSGGEGVLISGGGSVLGIGTDLGGSIRLPASWCGVVGIKPTAKRMSRRGLVGALRPIGIFGTWGLMGKDGAFVAEATKAIFSAADFHACDPEVPPLSWNDSVYLSKMALRVGWFDSISLFPSTPGVKRAVAQAVAAFEALGHEVVAFPEQNWIEGLDICVQLLFADQGKFVDLLLDGETVDEELLWYKSFAAVPPDQTEDRCPELQRQFGSVAVQHSFCTLSSCTDLWKKMIERSVFVNTFYQNWKSNGLDLLLCPVYPSPAPKTEQVGMINFSMMLTAIFNVMDYPAAAVPVTRQTQEEELNIANYSCTDKIHDLIKQNGRDAVGLPLGVQLVALPYGEELLCRAIAELSNSLKYKY</sequence>
<organism evidence="5 6">
    <name type="scientific">Hyalella azteca</name>
    <name type="common">Amphipod</name>
    <dbReference type="NCBI Taxonomy" id="294128"/>
    <lineage>
        <taxon>Eukaryota</taxon>
        <taxon>Metazoa</taxon>
        <taxon>Ecdysozoa</taxon>
        <taxon>Arthropoda</taxon>
        <taxon>Crustacea</taxon>
        <taxon>Multicrustacea</taxon>
        <taxon>Malacostraca</taxon>
        <taxon>Eumalacostraca</taxon>
        <taxon>Peracarida</taxon>
        <taxon>Amphipoda</taxon>
        <taxon>Senticaudata</taxon>
        <taxon>Talitrida</taxon>
        <taxon>Talitroidea</taxon>
        <taxon>Hyalellidae</taxon>
        <taxon>Hyalella</taxon>
    </lineage>
</organism>
<dbReference type="Gene3D" id="3.90.1300.10">
    <property type="entry name" value="Amidase signature (AS) domain"/>
    <property type="match status" value="1"/>
</dbReference>
<dbReference type="GeneID" id="108667167"/>
<feature type="active site" description="Charge relay system" evidence="3">
    <location>
        <position position="192"/>
    </location>
</feature>
<protein>
    <submittedName>
        <fullName evidence="6">Fatty-acid amide hydrolase 1</fullName>
    </submittedName>
</protein>
<evidence type="ECO:0000256" key="3">
    <source>
        <dbReference type="PIRSR" id="PIRSR001221-1"/>
    </source>
</evidence>
<keyword evidence="2 6" id="KW-0378">Hydrolase</keyword>
<evidence type="ECO:0000256" key="1">
    <source>
        <dbReference type="ARBA" id="ARBA00009199"/>
    </source>
</evidence>
<proteinExistence type="inferred from homology"/>
<dbReference type="InterPro" id="IPR036928">
    <property type="entry name" value="AS_sf"/>
</dbReference>
<dbReference type="InterPro" id="IPR052096">
    <property type="entry name" value="Endocannabinoid_amidase"/>
</dbReference>
<evidence type="ECO:0000256" key="2">
    <source>
        <dbReference type="ARBA" id="ARBA00022801"/>
    </source>
</evidence>